<reference evidence="2 3" key="1">
    <citation type="journal article" date="2021" name="BMC Biol.">
        <title>Horizontally acquired antibacterial genes associated with adaptive radiation of ladybird beetles.</title>
        <authorList>
            <person name="Li H.S."/>
            <person name="Tang X.F."/>
            <person name="Huang Y.H."/>
            <person name="Xu Z.Y."/>
            <person name="Chen M.L."/>
            <person name="Du X.Y."/>
            <person name="Qiu B.Y."/>
            <person name="Chen P.T."/>
            <person name="Zhang W."/>
            <person name="Slipinski A."/>
            <person name="Escalona H.E."/>
            <person name="Waterhouse R.M."/>
            <person name="Zwick A."/>
            <person name="Pang H."/>
        </authorList>
    </citation>
    <scope>NUCLEOTIDE SEQUENCE [LARGE SCALE GENOMIC DNA]</scope>
    <source>
        <strain evidence="2">SYSU2018</strain>
    </source>
</reference>
<dbReference type="Proteomes" id="UP001516400">
    <property type="component" value="Unassembled WGS sequence"/>
</dbReference>
<feature type="compositionally biased region" description="Polar residues" evidence="1">
    <location>
        <begin position="1"/>
        <end position="21"/>
    </location>
</feature>
<evidence type="ECO:0000313" key="3">
    <source>
        <dbReference type="Proteomes" id="UP001516400"/>
    </source>
</evidence>
<sequence length="52" mass="5952">MKGFASFQQLKLKNNSNSLGSPNEEYHSLTNLTYDKSENVDRFTEGEINQVQ</sequence>
<accession>A0ABD2MMI3</accession>
<keyword evidence="3" id="KW-1185">Reference proteome</keyword>
<feature type="compositionally biased region" description="Basic and acidic residues" evidence="1">
    <location>
        <begin position="35"/>
        <end position="45"/>
    </location>
</feature>
<feature type="region of interest" description="Disordered" evidence="1">
    <location>
        <begin position="1"/>
        <end position="52"/>
    </location>
</feature>
<organism evidence="2 3">
    <name type="scientific">Cryptolaemus montrouzieri</name>
    <dbReference type="NCBI Taxonomy" id="559131"/>
    <lineage>
        <taxon>Eukaryota</taxon>
        <taxon>Metazoa</taxon>
        <taxon>Ecdysozoa</taxon>
        <taxon>Arthropoda</taxon>
        <taxon>Hexapoda</taxon>
        <taxon>Insecta</taxon>
        <taxon>Pterygota</taxon>
        <taxon>Neoptera</taxon>
        <taxon>Endopterygota</taxon>
        <taxon>Coleoptera</taxon>
        <taxon>Polyphaga</taxon>
        <taxon>Cucujiformia</taxon>
        <taxon>Coccinelloidea</taxon>
        <taxon>Coccinellidae</taxon>
        <taxon>Scymninae</taxon>
        <taxon>Scymnini</taxon>
        <taxon>Cryptolaemus</taxon>
    </lineage>
</organism>
<protein>
    <submittedName>
        <fullName evidence="2">Uncharacterized protein</fullName>
    </submittedName>
</protein>
<feature type="non-terminal residue" evidence="2">
    <location>
        <position position="52"/>
    </location>
</feature>
<dbReference type="AlphaFoldDB" id="A0ABD2MMI3"/>
<proteinExistence type="predicted"/>
<gene>
    <name evidence="2" type="ORF">HHI36_011695</name>
</gene>
<evidence type="ECO:0000256" key="1">
    <source>
        <dbReference type="SAM" id="MobiDB-lite"/>
    </source>
</evidence>
<comment type="caution">
    <text evidence="2">The sequence shown here is derived from an EMBL/GenBank/DDBJ whole genome shotgun (WGS) entry which is preliminary data.</text>
</comment>
<name>A0ABD2MMI3_9CUCU</name>
<evidence type="ECO:0000313" key="2">
    <source>
        <dbReference type="EMBL" id="KAL3267577.1"/>
    </source>
</evidence>
<dbReference type="EMBL" id="JABFTP020000001">
    <property type="protein sequence ID" value="KAL3267577.1"/>
    <property type="molecule type" value="Genomic_DNA"/>
</dbReference>